<feature type="compositionally biased region" description="Polar residues" evidence="7">
    <location>
        <begin position="506"/>
        <end position="520"/>
    </location>
</feature>
<dbReference type="CDD" id="cd16981">
    <property type="entry name" value="CID_RPRD_like"/>
    <property type="match status" value="1"/>
</dbReference>
<evidence type="ECO:0000256" key="3">
    <source>
        <dbReference type="ARBA" id="ARBA00022990"/>
    </source>
</evidence>
<dbReference type="PANTHER" id="PTHR12460:SF40">
    <property type="entry name" value="REGULATION OF NUCLEAR PRE-MRNA DOMAIN-CONTAINING PROTEIN 2"/>
    <property type="match status" value="1"/>
</dbReference>
<feature type="region of interest" description="Disordered" evidence="7">
    <location>
        <begin position="399"/>
        <end position="585"/>
    </location>
</feature>
<dbReference type="SUPFAM" id="SSF48464">
    <property type="entry name" value="ENTH/VHS domain"/>
    <property type="match status" value="1"/>
</dbReference>
<feature type="compositionally biased region" description="Basic residues" evidence="7">
    <location>
        <begin position="966"/>
        <end position="986"/>
    </location>
</feature>
<gene>
    <name evidence="9" type="primary">RPRD2</name>
    <name evidence="9" type="ORF">BLAG_LOCUS13534</name>
</gene>
<feature type="compositionally biased region" description="Polar residues" evidence="7">
    <location>
        <begin position="436"/>
        <end position="446"/>
    </location>
</feature>
<evidence type="ECO:0000256" key="1">
    <source>
        <dbReference type="ARBA" id="ARBA00022481"/>
    </source>
</evidence>
<accession>A0A8K0EMB0</accession>
<feature type="compositionally biased region" description="Basic and acidic residues" evidence="7">
    <location>
        <begin position="887"/>
        <end position="911"/>
    </location>
</feature>
<evidence type="ECO:0000256" key="4">
    <source>
        <dbReference type="ARBA" id="ARBA00034310"/>
    </source>
</evidence>
<feature type="compositionally biased region" description="Pro residues" evidence="7">
    <location>
        <begin position="995"/>
        <end position="1013"/>
    </location>
</feature>
<evidence type="ECO:0000256" key="7">
    <source>
        <dbReference type="SAM" id="MobiDB-lite"/>
    </source>
</evidence>
<organism evidence="9 10">
    <name type="scientific">Branchiostoma lanceolatum</name>
    <name type="common">Common lancelet</name>
    <name type="synonym">Amphioxus lanceolatum</name>
    <dbReference type="NCBI Taxonomy" id="7740"/>
    <lineage>
        <taxon>Eukaryota</taxon>
        <taxon>Metazoa</taxon>
        <taxon>Chordata</taxon>
        <taxon>Cephalochordata</taxon>
        <taxon>Leptocardii</taxon>
        <taxon>Amphioxiformes</taxon>
        <taxon>Branchiostomatidae</taxon>
        <taxon>Branchiostoma</taxon>
    </lineage>
</organism>
<feature type="compositionally biased region" description="Basic and acidic residues" evidence="7">
    <location>
        <begin position="402"/>
        <end position="426"/>
    </location>
</feature>
<reference evidence="9" key="1">
    <citation type="submission" date="2022-01" db="EMBL/GenBank/DDBJ databases">
        <authorList>
            <person name="Braso-Vives M."/>
        </authorList>
    </citation>
    <scope>NUCLEOTIDE SEQUENCE</scope>
</reference>
<dbReference type="InterPro" id="IPR006569">
    <property type="entry name" value="CID_dom"/>
</dbReference>
<protein>
    <recommendedName>
        <fullName evidence="6">Regulation of nuclear pre-mRNA domain-containing protein 2</fullName>
    </recommendedName>
</protein>
<evidence type="ECO:0000313" key="10">
    <source>
        <dbReference type="Proteomes" id="UP000838412"/>
    </source>
</evidence>
<dbReference type="Gene3D" id="6.10.250.2560">
    <property type="match status" value="1"/>
</dbReference>
<feature type="region of interest" description="Disordered" evidence="7">
    <location>
        <begin position="266"/>
        <end position="357"/>
    </location>
</feature>
<evidence type="ECO:0000256" key="5">
    <source>
        <dbReference type="ARBA" id="ARBA00062892"/>
    </source>
</evidence>
<keyword evidence="1" id="KW-0488">Methylation</keyword>
<proteinExistence type="inferred from homology"/>
<dbReference type="OrthoDB" id="10069473at2759"/>
<dbReference type="Pfam" id="PF16566">
    <property type="entry name" value="CREPT"/>
    <property type="match status" value="1"/>
</dbReference>
<dbReference type="PANTHER" id="PTHR12460">
    <property type="entry name" value="CYCLIN-DEPENDENT KINASE INHIBITOR-RELATED PROTEIN"/>
    <property type="match status" value="1"/>
</dbReference>
<dbReference type="Pfam" id="PF04818">
    <property type="entry name" value="CID"/>
    <property type="match status" value="1"/>
</dbReference>
<comment type="subunit">
    <text evidence="5">Associates with the RNA polymerase II complex.</text>
</comment>
<evidence type="ECO:0000313" key="9">
    <source>
        <dbReference type="EMBL" id="CAH1253942.1"/>
    </source>
</evidence>
<feature type="compositionally biased region" description="Low complexity" evidence="7">
    <location>
        <begin position="494"/>
        <end position="505"/>
    </location>
</feature>
<dbReference type="Proteomes" id="UP000838412">
    <property type="component" value="Chromosome 2"/>
</dbReference>
<feature type="compositionally biased region" description="Low complexity" evidence="7">
    <location>
        <begin position="921"/>
        <end position="932"/>
    </location>
</feature>
<dbReference type="PROSITE" id="PS51391">
    <property type="entry name" value="CID"/>
    <property type="match status" value="1"/>
</dbReference>
<feature type="compositionally biased region" description="Acidic residues" evidence="7">
    <location>
        <begin position="302"/>
        <end position="312"/>
    </location>
</feature>
<keyword evidence="3" id="KW-0007">Acetylation</keyword>
<feature type="compositionally biased region" description="Polar residues" evidence="7">
    <location>
        <begin position="801"/>
        <end position="816"/>
    </location>
</feature>
<feature type="region of interest" description="Disordered" evidence="7">
    <location>
        <begin position="630"/>
        <end position="1027"/>
    </location>
</feature>
<evidence type="ECO:0000256" key="6">
    <source>
        <dbReference type="ARBA" id="ARBA00067342"/>
    </source>
</evidence>
<evidence type="ECO:0000256" key="2">
    <source>
        <dbReference type="ARBA" id="ARBA00022553"/>
    </source>
</evidence>
<dbReference type="GO" id="GO:0000993">
    <property type="term" value="F:RNA polymerase II complex binding"/>
    <property type="evidence" value="ECO:0007669"/>
    <property type="project" value="TreeGrafter"/>
</dbReference>
<dbReference type="SMART" id="SM00582">
    <property type="entry name" value="RPR"/>
    <property type="match status" value="1"/>
</dbReference>
<dbReference type="FunFam" id="1.25.40.90:FF:000020">
    <property type="entry name" value="regulation of nuclear pre-mRNA domain-containing protein 2 isoform X1"/>
    <property type="match status" value="1"/>
</dbReference>
<dbReference type="GO" id="GO:0031124">
    <property type="term" value="P:mRNA 3'-end processing"/>
    <property type="evidence" value="ECO:0007669"/>
    <property type="project" value="TreeGrafter"/>
</dbReference>
<feature type="domain" description="CID" evidence="8">
    <location>
        <begin position="1"/>
        <end position="131"/>
    </location>
</feature>
<dbReference type="AlphaFoldDB" id="A0A8K0EMB0"/>
<dbReference type="InterPro" id="IPR008942">
    <property type="entry name" value="ENTH_VHS"/>
</dbReference>
<feature type="compositionally biased region" description="Polar residues" evidence="7">
    <location>
        <begin position="731"/>
        <end position="749"/>
    </location>
</feature>
<sequence>MASLNVENFERKLAGLQNTMDSIQTLSLWIVHHKSSHQQIVQVWMKHLRKSKPPEKLNLMYLCNDVLQNGRRKGATAYNESFKTVLVEAASLTRDSTIRKSVDRIFNIWEERSVYDSDFITQLKGALVSSKVRPKKVNTKVLAEFKPQKLIDSISSFKRLEDDMIFRQQQFSQLRVDVTSSETLKQLKDRQGGKKFSEEFDEATEKLEEFVKSMDKQLAERKKMVELVEQAEIFYSTQHSEAKIVANAYKNFGTRISNFKKRIDQYKKDLPDPDSPIPSPSEDAPSPGSTPPPEEPDTREVEDMDISDDDEEGKAASNIVAVTPSKSITRTGTGIRPSHSHTGPASKRAKLVQNEKPTTASAIAATAAGSNILELLQNVGVTDPSTLKKMNAAQLVSLLSKTEPKSTAEGEESPDVKKVHSAKTETVDAEELTPAGVSTSFLSQASQKEKPAAGSGESSLDSRLREMMSNAPSLPQAVSGLFDSPVRKSHQESPKAAAGKPSKSATEGNTKSSPSKSTVWPQKPVQHVPATVPPVPPQPDVGGDKTPEGGVTPEGGMTPPDDIGTPLHDEEGGATPVQDEEPVANAPDLLSRLINQTSEGGRTGQSDLLSKLAGLVKLGKGGQAETQTVMSAGQGGTPQGAPISSVLPPQNPMPGLQQYHQPAKGMKVKPSSTPRGILKNANGPGVSLPMASPPGVPSRSILKNKSVPAVGRGTPVGAPPRGIAQLGGGVDNSSRLQSPQGSIPGNATEFQGVGRGGGMMPQRLPIGDSQFNASGPPVTNAPLQGPRIPTVTDGKPDFRGQQAQGTPRGQFGQANHMNEGGFGQGQPIQRIGDAGVVQGQPIQRLGEQNDLGAGRGQPIQRLGGSAMAGQPIQRLGGRGSGAFRGQNPERRQSIDVVQRDRPQQFDRDRNIDPGTLTAVNSGSQPSVPQGSPIARLEPRSEPGPSFGPRDPFYSPRPRQQASPRLHGPRPGHRPPGPRHHGPRPHGPRQFGFGPRSPPPRKPPPPPPYPPPPGAYRQRQPFQARPRY</sequence>
<dbReference type="InterPro" id="IPR032337">
    <property type="entry name" value="RPRD1A/B_C"/>
</dbReference>
<name>A0A8K0EMB0_BRALA</name>
<evidence type="ECO:0000259" key="8">
    <source>
        <dbReference type="PROSITE" id="PS51391"/>
    </source>
</evidence>
<keyword evidence="10" id="KW-1185">Reference proteome</keyword>
<keyword evidence="2" id="KW-0597">Phosphoprotein</keyword>
<comment type="similarity">
    <text evidence="4">Belongs to the UPF0400 (RTT103) family.</text>
</comment>
<dbReference type="EMBL" id="OV696687">
    <property type="protein sequence ID" value="CAH1253942.1"/>
    <property type="molecule type" value="Genomic_DNA"/>
</dbReference>
<dbReference type="Gene3D" id="1.25.40.90">
    <property type="match status" value="1"/>
</dbReference>